<protein>
    <recommendedName>
        <fullName evidence="1">AIR9-like A9 domain-containing protein</fullName>
    </recommendedName>
</protein>
<reference evidence="2 3" key="1">
    <citation type="submission" date="2024-04" db="EMBL/GenBank/DDBJ databases">
        <title>Tritrichomonas musculus Genome.</title>
        <authorList>
            <person name="Alves-Ferreira E."/>
            <person name="Grigg M."/>
            <person name="Lorenzi H."/>
            <person name="Galac M."/>
        </authorList>
    </citation>
    <scope>NUCLEOTIDE SEQUENCE [LARGE SCALE GENOMIC DNA]</scope>
    <source>
        <strain evidence="2 3">EAF2021</strain>
    </source>
</reference>
<comment type="caution">
    <text evidence="2">The sequence shown here is derived from an EMBL/GenBank/DDBJ whole genome shotgun (WGS) entry which is preliminary data.</text>
</comment>
<evidence type="ECO:0000313" key="3">
    <source>
        <dbReference type="Proteomes" id="UP001470230"/>
    </source>
</evidence>
<dbReference type="InterPro" id="IPR056284">
    <property type="entry name" value="AIR9-like_A9"/>
</dbReference>
<name>A0ABR2HY85_9EUKA</name>
<dbReference type="Pfam" id="PF23197">
    <property type="entry name" value="IG_AIR9"/>
    <property type="match status" value="2"/>
</dbReference>
<evidence type="ECO:0000259" key="1">
    <source>
        <dbReference type="Pfam" id="PF23197"/>
    </source>
</evidence>
<sequence>MQKTPTKIPTARGSGKITRKNSQIPDDFAYAAKVDGKYSNFSDLSTQRHARILRLQDNNIVSFQGLKNFSNLRIIDLQNNPVNFSKTAILVAFRSLNIQTINGQHLEPEDLQNSFNYSGLVTYALRQGMDPELCGDDIDPETALTHSLDFLHQIQDTYSFDPNDQRITVKIEGDLYTWFVLDDEFQWRPIEGDNNTIVNNLNYPLRCEVKHAYIGKKKTGKEVPTMNVYIPEHDSTYHVFAELTGNPAEGDIISVKAPLSSTIEWRHVEDDAVLKSGSLVLPLTADDVGHVIICDITPGVDLPSTRLMTEEVKPGEFRFKSLRLQGQLIENDEIEFDISTKGTKAIFKGIRILRSARHGDWENIDFIQSSEGNNPNEKLKYKLTVQDIGCVIRAVCITEGGGPPLMLTSSERVQPSSPRFTSGNIFGAMTVGMPIFAIAHYEGGVQGNCRYEWSIGGSKTRPVIVPTEADVGKTLSCLMTPIRSDGSIGPSIEITCDKQITTFKGNPLQEKFLVFHKKTKTGKMQMSIIDERPSEQLNSIHENETIIVSQVVDWAVVDENGVHTVGNSKIFKADKSYIKGIVVVFTDTFFAIAGIVEAAPPTANNVQILCDKESAFLSTTYDYSGGIEGRSIIQWNRNDGRGETVVAFGKSFHIGLGDRGCTFRVVVIPVSLDGRRGAPTPSEPILIDDSCITLDEKPVMVILPPDEVLNDVPVKLVFQEDPMPDSNKITYVTTNLPITKRNTIVWQINNKTVAKGNTYTPTLYDLGKVITVSVLDRIRQEVIAKADLPKVDSEGPSVKNVYLTIEKVQNNEKKWVNLVKVYSEFSGGIEGKSIIIWKGIKQGETEPKECARNNRKWIELNETWDNAQIGVEYVPYNTTSDQPGHHAESPFITVPPLITKKVDPVTIKSVKFVPNKEYNQLKCEVETTGKCHVQYDWGYIFEGEHQYTDESTNIHQITQDDFDFQPFCGLRILDEKNRLILEQLCDVTPTIPELFEPKVSQTSIVPVEKEVSKKDQKEPKEVSKELMHGQEITAIISDYQGPPYKIKSIHWEREEGTEWKSISDDEVYTTSMNDYMHNIRATLLITINHKLFEQPKNYEFVTNPVKITGKNRVIRRIAKSLKRTKKASFDAKLPLGEKVTILFENGNLIMRSGQNILLRSPYPTVSIDIKEGTQSTIALRARHGYNTELTFDEKKMSGGTKFSAAQTRELFYRVLHCFQKTK</sequence>
<feature type="domain" description="AIR9-like A9" evidence="1">
    <location>
        <begin position="613"/>
        <end position="680"/>
    </location>
</feature>
<dbReference type="EMBL" id="JAPFFF010000021">
    <property type="protein sequence ID" value="KAK8854279.1"/>
    <property type="molecule type" value="Genomic_DNA"/>
</dbReference>
<gene>
    <name evidence="2" type="ORF">M9Y10_016838</name>
</gene>
<dbReference type="Proteomes" id="UP001470230">
    <property type="component" value="Unassembled WGS sequence"/>
</dbReference>
<proteinExistence type="predicted"/>
<keyword evidence="3" id="KW-1185">Reference proteome</keyword>
<organism evidence="2 3">
    <name type="scientific">Tritrichomonas musculus</name>
    <dbReference type="NCBI Taxonomy" id="1915356"/>
    <lineage>
        <taxon>Eukaryota</taxon>
        <taxon>Metamonada</taxon>
        <taxon>Parabasalia</taxon>
        <taxon>Tritrichomonadida</taxon>
        <taxon>Tritrichomonadidae</taxon>
        <taxon>Tritrichomonas</taxon>
    </lineage>
</organism>
<feature type="domain" description="AIR9-like A9" evidence="1">
    <location>
        <begin position="423"/>
        <end position="492"/>
    </location>
</feature>
<accession>A0ABR2HY85</accession>
<evidence type="ECO:0000313" key="2">
    <source>
        <dbReference type="EMBL" id="KAK8854279.1"/>
    </source>
</evidence>